<dbReference type="PANTHER" id="PTHR11795">
    <property type="entry name" value="BRANCHED-CHAIN AMINO ACID TRANSPORT SYSTEM PERMEASE PROTEIN LIVH"/>
    <property type="match status" value="1"/>
</dbReference>
<evidence type="ECO:0000256" key="9">
    <source>
        <dbReference type="ARBA" id="ARBA00037998"/>
    </source>
</evidence>
<keyword evidence="5 10" id="KW-0812">Transmembrane</keyword>
<evidence type="ECO:0000256" key="8">
    <source>
        <dbReference type="ARBA" id="ARBA00023136"/>
    </source>
</evidence>
<dbReference type="GO" id="GO:0005304">
    <property type="term" value="F:L-valine transmembrane transporter activity"/>
    <property type="evidence" value="ECO:0007669"/>
    <property type="project" value="TreeGrafter"/>
</dbReference>
<dbReference type="STRING" id="989403.SAMN05421798_103233"/>
<dbReference type="GO" id="GO:0015808">
    <property type="term" value="P:L-alanine transport"/>
    <property type="evidence" value="ECO:0007669"/>
    <property type="project" value="TreeGrafter"/>
</dbReference>
<proteinExistence type="inferred from homology"/>
<reference evidence="11 12" key="1">
    <citation type="journal article" date="2016" name="Front. Microbiol.">
        <title>Comparative Genomic Analysis Reveals a Diverse Repertoire of Genes Involved in Prokaryote-Eukaryote Interactions within the Pseudovibrio Genus.</title>
        <authorList>
            <person name="Romano S."/>
            <person name="Fernandez-Guerra A."/>
            <person name="Reen F.J."/>
            <person name="Glockner F.O."/>
            <person name="Crowley S.P."/>
            <person name="O'Sullivan O."/>
            <person name="Cotter P.D."/>
            <person name="Adams C."/>
            <person name="Dobson A.D."/>
            <person name="O'Gara F."/>
        </authorList>
    </citation>
    <scope>NUCLEOTIDE SEQUENCE [LARGE SCALE GENOMIC DNA]</scope>
    <source>
        <strain evidence="11 12">Ad2</strain>
    </source>
</reference>
<evidence type="ECO:0000256" key="3">
    <source>
        <dbReference type="ARBA" id="ARBA00022475"/>
    </source>
</evidence>
<feature type="transmembrane region" description="Helical" evidence="10">
    <location>
        <begin position="20"/>
        <end position="38"/>
    </location>
</feature>
<keyword evidence="6" id="KW-0029">Amino-acid transport</keyword>
<evidence type="ECO:0000313" key="11">
    <source>
        <dbReference type="EMBL" id="KZL20216.1"/>
    </source>
</evidence>
<evidence type="ECO:0000256" key="6">
    <source>
        <dbReference type="ARBA" id="ARBA00022970"/>
    </source>
</evidence>
<feature type="transmembrane region" description="Helical" evidence="10">
    <location>
        <begin position="192"/>
        <end position="212"/>
    </location>
</feature>
<dbReference type="PANTHER" id="PTHR11795:SF371">
    <property type="entry name" value="HIGH-AFFINITY BRANCHED-CHAIN AMINO ACID TRANSPORT SYSTEM PERMEASE PROTEIN LIVH"/>
    <property type="match status" value="1"/>
</dbReference>
<dbReference type="InterPro" id="IPR001851">
    <property type="entry name" value="ABC_transp_permease"/>
</dbReference>
<evidence type="ECO:0000256" key="4">
    <source>
        <dbReference type="ARBA" id="ARBA00022519"/>
    </source>
</evidence>
<dbReference type="Proteomes" id="UP000076577">
    <property type="component" value="Unassembled WGS sequence"/>
</dbReference>
<dbReference type="EMBL" id="LMCB01000010">
    <property type="protein sequence ID" value="KZL20216.1"/>
    <property type="molecule type" value="Genomic_DNA"/>
</dbReference>
<accession>A0A165ZS04</accession>
<dbReference type="Pfam" id="PF02653">
    <property type="entry name" value="BPD_transp_2"/>
    <property type="match status" value="1"/>
</dbReference>
<dbReference type="GO" id="GO:1903806">
    <property type="term" value="P:L-isoleucine import across plasma membrane"/>
    <property type="evidence" value="ECO:0007669"/>
    <property type="project" value="TreeGrafter"/>
</dbReference>
<keyword evidence="7 10" id="KW-1133">Transmembrane helix</keyword>
<keyword evidence="4" id="KW-0997">Cell inner membrane</keyword>
<comment type="caution">
    <text evidence="11">The sequence shown here is derived from an EMBL/GenBank/DDBJ whole genome shotgun (WGS) entry which is preliminary data.</text>
</comment>
<feature type="transmembrane region" description="Helical" evidence="10">
    <location>
        <begin position="45"/>
        <end position="62"/>
    </location>
</feature>
<gene>
    <name evidence="11" type="primary">livH_4</name>
    <name evidence="11" type="ORF">PsAD2_01512</name>
</gene>
<comment type="subcellular location">
    <subcellularLocation>
        <location evidence="1">Cell membrane</location>
        <topology evidence="1">Multi-pass membrane protein</topology>
    </subcellularLocation>
</comment>
<dbReference type="CDD" id="cd06582">
    <property type="entry name" value="TM_PBP1_LivH_like"/>
    <property type="match status" value="1"/>
</dbReference>
<dbReference type="GO" id="GO:0015192">
    <property type="term" value="F:L-phenylalanine transmembrane transporter activity"/>
    <property type="evidence" value="ECO:0007669"/>
    <property type="project" value="TreeGrafter"/>
</dbReference>
<dbReference type="InterPro" id="IPR052157">
    <property type="entry name" value="BCAA_transport_permease"/>
</dbReference>
<keyword evidence="12" id="KW-1185">Reference proteome</keyword>
<keyword evidence="8 10" id="KW-0472">Membrane</keyword>
<evidence type="ECO:0000256" key="1">
    <source>
        <dbReference type="ARBA" id="ARBA00004651"/>
    </source>
</evidence>
<name>A0A165ZS04_9HYPH</name>
<dbReference type="OrthoDB" id="9807115at2"/>
<organism evidence="11 12">
    <name type="scientific">Pseudovibrio axinellae</name>
    <dbReference type="NCBI Taxonomy" id="989403"/>
    <lineage>
        <taxon>Bacteria</taxon>
        <taxon>Pseudomonadati</taxon>
        <taxon>Pseudomonadota</taxon>
        <taxon>Alphaproteobacteria</taxon>
        <taxon>Hyphomicrobiales</taxon>
        <taxon>Stappiaceae</taxon>
        <taxon>Pseudovibrio</taxon>
    </lineage>
</organism>
<keyword evidence="3" id="KW-1003">Cell membrane</keyword>
<feature type="transmembrane region" description="Helical" evidence="10">
    <location>
        <begin position="144"/>
        <end position="161"/>
    </location>
</feature>
<dbReference type="GO" id="GO:0042941">
    <property type="term" value="P:D-alanine transmembrane transport"/>
    <property type="evidence" value="ECO:0007669"/>
    <property type="project" value="TreeGrafter"/>
</dbReference>
<feature type="transmembrane region" description="Helical" evidence="10">
    <location>
        <begin position="266"/>
        <end position="285"/>
    </location>
</feature>
<dbReference type="RefSeq" id="WP_068004539.1">
    <property type="nucleotide sequence ID" value="NZ_FOFM01000003.1"/>
</dbReference>
<evidence type="ECO:0000313" key="12">
    <source>
        <dbReference type="Proteomes" id="UP000076577"/>
    </source>
</evidence>
<sequence>MPFMEFVNFYLMPGIVLGSIYALGAVGITLVFGILRFAHLAHGDLATLGAFAALGVVTIFGVSPWVALPVAMVACAFMAIGIDKLFYDYLSERPKIIVVMSSLGIALMLRAVVQVVWGVDTETYTRGIVRPDDYWGIRIRDREIYTIIAMFLIVGVLWAFLQKTKWGKAMRAMSDNPDLALLSGVDNRKITMLTWGIVGVLCAASGFFLGINTELKPLMGWTMLLPMFAAAILGGVGRVEGAVIGGLIVGIAEETSVLFIPGEYKAAMAFAILLLILLVRPTGLLKGKVL</sequence>
<evidence type="ECO:0000256" key="10">
    <source>
        <dbReference type="SAM" id="Phobius"/>
    </source>
</evidence>
<dbReference type="GO" id="GO:0005886">
    <property type="term" value="C:plasma membrane"/>
    <property type="evidence" value="ECO:0007669"/>
    <property type="project" value="UniProtKB-SubCell"/>
</dbReference>
<evidence type="ECO:0000256" key="7">
    <source>
        <dbReference type="ARBA" id="ARBA00022989"/>
    </source>
</evidence>
<dbReference type="GO" id="GO:0015190">
    <property type="term" value="F:L-leucine transmembrane transporter activity"/>
    <property type="evidence" value="ECO:0007669"/>
    <property type="project" value="TreeGrafter"/>
</dbReference>
<dbReference type="GO" id="GO:0015188">
    <property type="term" value="F:L-isoleucine transmembrane transporter activity"/>
    <property type="evidence" value="ECO:0007669"/>
    <property type="project" value="TreeGrafter"/>
</dbReference>
<dbReference type="AlphaFoldDB" id="A0A165ZS04"/>
<protein>
    <submittedName>
        <fullName evidence="11">High-affinity branched-chain amino acid transport system permease protein LivH</fullName>
    </submittedName>
</protein>
<evidence type="ECO:0000256" key="5">
    <source>
        <dbReference type="ARBA" id="ARBA00022692"/>
    </source>
</evidence>
<dbReference type="PATRIC" id="fig|989403.3.peg.1610"/>
<feature type="transmembrane region" description="Helical" evidence="10">
    <location>
        <begin position="96"/>
        <end position="117"/>
    </location>
</feature>
<comment type="similarity">
    <text evidence="9">Belongs to the binding-protein-dependent transport system permease family. LivHM subfamily.</text>
</comment>
<evidence type="ECO:0000256" key="2">
    <source>
        <dbReference type="ARBA" id="ARBA00022448"/>
    </source>
</evidence>
<keyword evidence="2" id="KW-0813">Transport</keyword>
<feature type="transmembrane region" description="Helical" evidence="10">
    <location>
        <begin position="218"/>
        <end position="236"/>
    </location>
</feature>